<evidence type="ECO:0000256" key="1">
    <source>
        <dbReference type="ARBA" id="ARBA00022884"/>
    </source>
</evidence>
<dbReference type="InterPro" id="IPR048289">
    <property type="entry name" value="RRM2_NsCP33-like"/>
</dbReference>
<dbReference type="EMBL" id="CP116968">
    <property type="protein sequence ID" value="WNM62122.1"/>
    <property type="molecule type" value="Genomic_DNA"/>
</dbReference>
<dbReference type="Pfam" id="PF00076">
    <property type="entry name" value="RRM_1"/>
    <property type="match status" value="1"/>
</dbReference>
<feature type="region of interest" description="Disordered" evidence="2">
    <location>
        <begin position="77"/>
        <end position="114"/>
    </location>
</feature>
<protein>
    <submittedName>
        <fullName evidence="4">RNA-binding protein</fullName>
    </submittedName>
</protein>
<dbReference type="InterPro" id="IPR012677">
    <property type="entry name" value="Nucleotide-bd_a/b_plait_sf"/>
</dbReference>
<dbReference type="KEGG" id="nneo:PQG83_20640"/>
<dbReference type="InterPro" id="IPR035979">
    <property type="entry name" value="RBD_domain_sf"/>
</dbReference>
<dbReference type="InterPro" id="IPR000504">
    <property type="entry name" value="RRM_dom"/>
</dbReference>
<keyword evidence="5" id="KW-1185">Reference proteome</keyword>
<evidence type="ECO:0000256" key="2">
    <source>
        <dbReference type="SAM" id="MobiDB-lite"/>
    </source>
</evidence>
<keyword evidence="1" id="KW-0694">RNA-binding</keyword>
<dbReference type="PROSITE" id="PS50102">
    <property type="entry name" value="RRM"/>
    <property type="match status" value="1"/>
</dbReference>
<feature type="domain" description="RRM" evidence="3">
    <location>
        <begin position="3"/>
        <end position="81"/>
    </location>
</feature>
<dbReference type="CDD" id="cd21608">
    <property type="entry name" value="RRM2_NsCP33_like"/>
    <property type="match status" value="1"/>
</dbReference>
<dbReference type="InterPro" id="IPR052462">
    <property type="entry name" value="SLIRP/GR-RBP-like"/>
</dbReference>
<evidence type="ECO:0000313" key="4">
    <source>
        <dbReference type="EMBL" id="WNM62122.1"/>
    </source>
</evidence>
<dbReference type="AlphaFoldDB" id="A0AA96GIU5"/>
<dbReference type="SMART" id="SM00360">
    <property type="entry name" value="RRM"/>
    <property type="match status" value="1"/>
</dbReference>
<organism evidence="4 5">
    <name type="scientific">Candidatus Nitrospira neomarina</name>
    <dbReference type="NCBI Taxonomy" id="3020899"/>
    <lineage>
        <taxon>Bacteria</taxon>
        <taxon>Pseudomonadati</taxon>
        <taxon>Nitrospirota</taxon>
        <taxon>Nitrospiria</taxon>
        <taxon>Nitrospirales</taxon>
        <taxon>Nitrospiraceae</taxon>
        <taxon>Nitrospira</taxon>
    </lineage>
</organism>
<dbReference type="Gene3D" id="3.30.70.330">
    <property type="match status" value="1"/>
</dbReference>
<dbReference type="PANTHER" id="PTHR48027">
    <property type="entry name" value="HETEROGENEOUS NUCLEAR RIBONUCLEOPROTEIN 87F-RELATED"/>
    <property type="match status" value="1"/>
</dbReference>
<gene>
    <name evidence="4" type="ORF">PQG83_20640</name>
</gene>
<dbReference type="RefSeq" id="WP_312646836.1">
    <property type="nucleotide sequence ID" value="NZ_CP116968.1"/>
</dbReference>
<feature type="compositionally biased region" description="Gly residues" evidence="2">
    <location>
        <begin position="86"/>
        <end position="106"/>
    </location>
</feature>
<reference evidence="4 5" key="1">
    <citation type="submission" date="2023-01" db="EMBL/GenBank/DDBJ databases">
        <title>Cultivation and genomic characterization of new, ubiquitous marine nitrite-oxidizing bacteria from the Nitrospirales.</title>
        <authorList>
            <person name="Mueller A.J."/>
            <person name="Daebeler A."/>
            <person name="Herbold C.W."/>
            <person name="Kirkegaard R.H."/>
            <person name="Daims H."/>
        </authorList>
    </citation>
    <scope>NUCLEOTIDE SEQUENCE [LARGE SCALE GENOMIC DNA]</scope>
    <source>
        <strain evidence="4 5">DK</strain>
    </source>
</reference>
<dbReference type="SUPFAM" id="SSF54928">
    <property type="entry name" value="RNA-binding domain, RBD"/>
    <property type="match status" value="1"/>
</dbReference>
<dbReference type="Proteomes" id="UP001302494">
    <property type="component" value="Chromosome"/>
</dbReference>
<sequence>MGSKLYVGGLPYSATQAELTDLFSAHGTVESANVISDKFTGQSRGFGFVEMSTGEEAQAAIAALNSTEFGGRTLTVNEAKPQAPRTGGGGGGRGGFGGSGGGGGDFGGKRRSRF</sequence>
<proteinExistence type="predicted"/>
<evidence type="ECO:0000313" key="5">
    <source>
        <dbReference type="Proteomes" id="UP001302494"/>
    </source>
</evidence>
<name>A0AA96GIU5_9BACT</name>
<evidence type="ECO:0000259" key="3">
    <source>
        <dbReference type="PROSITE" id="PS50102"/>
    </source>
</evidence>
<accession>A0AA96GIU5</accession>
<dbReference type="GO" id="GO:0003723">
    <property type="term" value="F:RNA binding"/>
    <property type="evidence" value="ECO:0007669"/>
    <property type="project" value="UniProtKB-KW"/>
</dbReference>